<evidence type="ECO:0000259" key="1">
    <source>
        <dbReference type="Pfam" id="PF26031"/>
    </source>
</evidence>
<reference evidence="2 3" key="1">
    <citation type="journal article" date="2022" name="Nat. Plants">
        <title>Genomes of leafy and leafless Platanthera orchids illuminate the evolution of mycoheterotrophy.</title>
        <authorList>
            <person name="Li M.H."/>
            <person name="Liu K.W."/>
            <person name="Li Z."/>
            <person name="Lu H.C."/>
            <person name="Ye Q.L."/>
            <person name="Zhang D."/>
            <person name="Wang J.Y."/>
            <person name="Li Y.F."/>
            <person name="Zhong Z.M."/>
            <person name="Liu X."/>
            <person name="Yu X."/>
            <person name="Liu D.K."/>
            <person name="Tu X.D."/>
            <person name="Liu B."/>
            <person name="Hao Y."/>
            <person name="Liao X.Y."/>
            <person name="Jiang Y.T."/>
            <person name="Sun W.H."/>
            <person name="Chen J."/>
            <person name="Chen Y.Q."/>
            <person name="Ai Y."/>
            <person name="Zhai J.W."/>
            <person name="Wu S.S."/>
            <person name="Zhou Z."/>
            <person name="Hsiao Y.Y."/>
            <person name="Wu W.L."/>
            <person name="Chen Y.Y."/>
            <person name="Lin Y.F."/>
            <person name="Hsu J.L."/>
            <person name="Li C.Y."/>
            <person name="Wang Z.W."/>
            <person name="Zhao X."/>
            <person name="Zhong W.Y."/>
            <person name="Ma X.K."/>
            <person name="Ma L."/>
            <person name="Huang J."/>
            <person name="Chen G.Z."/>
            <person name="Huang M.Z."/>
            <person name="Huang L."/>
            <person name="Peng D.H."/>
            <person name="Luo Y.B."/>
            <person name="Zou S.Q."/>
            <person name="Chen S.P."/>
            <person name="Lan S."/>
            <person name="Tsai W.C."/>
            <person name="Van de Peer Y."/>
            <person name="Liu Z.J."/>
        </authorList>
    </citation>
    <scope>NUCLEOTIDE SEQUENCE [LARGE SCALE GENOMIC DNA]</scope>
    <source>
        <strain evidence="2">Lor287</strain>
    </source>
</reference>
<gene>
    <name evidence="2" type="ORF">KSP39_PZI007572</name>
</gene>
<dbReference type="Pfam" id="PF26031">
    <property type="entry name" value="IREH1"/>
    <property type="match status" value="1"/>
</dbReference>
<comment type="caution">
    <text evidence="2">The sequence shown here is derived from an EMBL/GenBank/DDBJ whole genome shotgun (WGS) entry which is preliminary data.</text>
</comment>
<dbReference type="AlphaFoldDB" id="A0AAP0BP35"/>
<proteinExistence type="predicted"/>
<keyword evidence="3" id="KW-1185">Reference proteome</keyword>
<organism evidence="2 3">
    <name type="scientific">Platanthera zijinensis</name>
    <dbReference type="NCBI Taxonomy" id="2320716"/>
    <lineage>
        <taxon>Eukaryota</taxon>
        <taxon>Viridiplantae</taxon>
        <taxon>Streptophyta</taxon>
        <taxon>Embryophyta</taxon>
        <taxon>Tracheophyta</taxon>
        <taxon>Spermatophyta</taxon>
        <taxon>Magnoliopsida</taxon>
        <taxon>Liliopsida</taxon>
        <taxon>Asparagales</taxon>
        <taxon>Orchidaceae</taxon>
        <taxon>Orchidoideae</taxon>
        <taxon>Orchideae</taxon>
        <taxon>Orchidinae</taxon>
        <taxon>Platanthera</taxon>
    </lineage>
</organism>
<evidence type="ECO:0000313" key="3">
    <source>
        <dbReference type="Proteomes" id="UP001418222"/>
    </source>
</evidence>
<name>A0AAP0BP35_9ASPA</name>
<dbReference type="InterPro" id="IPR058783">
    <property type="entry name" value="IREH1/IRE-like_N"/>
</dbReference>
<dbReference type="Proteomes" id="UP001418222">
    <property type="component" value="Unassembled WGS sequence"/>
</dbReference>
<evidence type="ECO:0000313" key="2">
    <source>
        <dbReference type="EMBL" id="KAK8944756.1"/>
    </source>
</evidence>
<dbReference type="EMBL" id="JBBWWQ010000006">
    <property type="protein sequence ID" value="KAK8944756.1"/>
    <property type="molecule type" value="Genomic_DNA"/>
</dbReference>
<accession>A0AAP0BP35</accession>
<feature type="domain" description="IREH1/IRE-like N-terminal" evidence="1">
    <location>
        <begin position="21"/>
        <end position="73"/>
    </location>
</feature>
<sequence>MVRSAFCILHILVFNQLFRDDRELGDFAGDLVGILEKASVERPEWMEPLEDLLIIYQKCAKISADEFWVKCEGKNICTCESEVTCCSLLKMMRVGKISCWSSQSRSIATFLKRHQRF</sequence>
<protein>
    <recommendedName>
        <fullName evidence="1">IREH1/IRE-like N-terminal domain-containing protein</fullName>
    </recommendedName>
</protein>